<dbReference type="Pfam" id="PF08021">
    <property type="entry name" value="FAD_binding_9"/>
    <property type="match status" value="1"/>
</dbReference>
<evidence type="ECO:0000313" key="2">
    <source>
        <dbReference type="EMBL" id="GGZ60152.1"/>
    </source>
</evidence>
<dbReference type="PANTHER" id="PTHR30157">
    <property type="entry name" value="FERRIC REDUCTASE, NADPH-DEPENDENT"/>
    <property type="match status" value="1"/>
</dbReference>
<sequence length="278" mass="30982">METRNLPDIEVVYHDIAVRTLEVLRVTRPTPRMVRVTLGGPELAGFVDRSPADHVKCFFPEPGAELPVLPRVADDGDGLEFPTEPPFPVSRDYTTRRYDAEAGELDLDFVLHGKGVASVWAEQATPGQKIGVAGPRGSIMVPWVFDWYLFAGDETAIPAICRMLEELPEGVPAKVFLLVDDAAEEHPIDTRADAEIVWLHRDGLAHGEGDLMEKAVKGVEFLPGDPFIWIAGEAGELKPIRRHLHKDLGLNREYTDVDGFWKRGIVNLDHHEPEDEDD</sequence>
<dbReference type="InterPro" id="IPR039374">
    <property type="entry name" value="SIP_fam"/>
</dbReference>
<dbReference type="InterPro" id="IPR007037">
    <property type="entry name" value="SIP_rossman_dom"/>
</dbReference>
<dbReference type="InterPro" id="IPR017927">
    <property type="entry name" value="FAD-bd_FR_type"/>
</dbReference>
<dbReference type="CDD" id="cd06193">
    <property type="entry name" value="siderophore_interacting"/>
    <property type="match status" value="1"/>
</dbReference>
<dbReference type="Pfam" id="PF04954">
    <property type="entry name" value="SIP"/>
    <property type="match status" value="1"/>
</dbReference>
<reference evidence="2" key="1">
    <citation type="journal article" date="2014" name="Int. J. Syst. Evol. Microbiol.">
        <title>Complete genome sequence of Corynebacterium casei LMG S-19264T (=DSM 44701T), isolated from a smear-ripened cheese.</title>
        <authorList>
            <consortium name="US DOE Joint Genome Institute (JGI-PGF)"/>
            <person name="Walter F."/>
            <person name="Albersmeier A."/>
            <person name="Kalinowski J."/>
            <person name="Ruckert C."/>
        </authorList>
    </citation>
    <scope>NUCLEOTIDE SEQUENCE</scope>
    <source>
        <strain evidence="2">JCM 4988</strain>
    </source>
</reference>
<keyword evidence="3" id="KW-1185">Reference proteome</keyword>
<organism evidence="2 3">
    <name type="scientific">Streptomyces inusitatus</name>
    <dbReference type="NCBI Taxonomy" id="68221"/>
    <lineage>
        <taxon>Bacteria</taxon>
        <taxon>Bacillati</taxon>
        <taxon>Actinomycetota</taxon>
        <taxon>Actinomycetes</taxon>
        <taxon>Kitasatosporales</taxon>
        <taxon>Streptomycetaceae</taxon>
        <taxon>Streptomyces</taxon>
    </lineage>
</organism>
<dbReference type="Gene3D" id="3.40.50.80">
    <property type="entry name" value="Nucleotide-binding domain of ferredoxin-NADP reductase (FNR) module"/>
    <property type="match status" value="1"/>
</dbReference>
<reference evidence="2" key="2">
    <citation type="submission" date="2020-09" db="EMBL/GenBank/DDBJ databases">
        <authorList>
            <person name="Sun Q."/>
            <person name="Ohkuma M."/>
        </authorList>
    </citation>
    <scope>NUCLEOTIDE SEQUENCE</scope>
    <source>
        <strain evidence="2">JCM 4988</strain>
    </source>
</reference>
<dbReference type="SUPFAM" id="SSF63380">
    <property type="entry name" value="Riboflavin synthase domain-like"/>
    <property type="match status" value="1"/>
</dbReference>
<protein>
    <submittedName>
        <fullName evidence="2">Siderophore-interacting protein</fullName>
    </submittedName>
</protein>
<accession>A0A918QM53</accession>
<name>A0A918QM53_9ACTN</name>
<comment type="caution">
    <text evidence="2">The sequence shown here is derived from an EMBL/GenBank/DDBJ whole genome shotgun (WGS) entry which is preliminary data.</text>
</comment>
<dbReference type="AlphaFoldDB" id="A0A918QM53"/>
<dbReference type="RefSeq" id="WP_229869462.1">
    <property type="nucleotide sequence ID" value="NZ_BMWG01000030.1"/>
</dbReference>
<dbReference type="InterPro" id="IPR039261">
    <property type="entry name" value="FNR_nucleotide-bd"/>
</dbReference>
<feature type="domain" description="FAD-binding FR-type" evidence="1">
    <location>
        <begin position="16"/>
        <end position="142"/>
    </location>
</feature>
<gene>
    <name evidence="2" type="primary">mxcB</name>
    <name evidence="2" type="ORF">GCM10010387_62300</name>
</gene>
<dbReference type="InterPro" id="IPR017938">
    <property type="entry name" value="Riboflavin_synthase-like_b-brl"/>
</dbReference>
<proteinExistence type="predicted"/>
<dbReference type="InterPro" id="IPR013113">
    <property type="entry name" value="SIP_FAD-bd"/>
</dbReference>
<dbReference type="Gene3D" id="2.40.30.10">
    <property type="entry name" value="Translation factors"/>
    <property type="match status" value="1"/>
</dbReference>
<dbReference type="PROSITE" id="PS51384">
    <property type="entry name" value="FAD_FR"/>
    <property type="match status" value="1"/>
</dbReference>
<dbReference type="EMBL" id="BMWG01000030">
    <property type="protein sequence ID" value="GGZ60152.1"/>
    <property type="molecule type" value="Genomic_DNA"/>
</dbReference>
<evidence type="ECO:0000259" key="1">
    <source>
        <dbReference type="PROSITE" id="PS51384"/>
    </source>
</evidence>
<evidence type="ECO:0000313" key="3">
    <source>
        <dbReference type="Proteomes" id="UP000630936"/>
    </source>
</evidence>
<dbReference type="Proteomes" id="UP000630936">
    <property type="component" value="Unassembled WGS sequence"/>
</dbReference>
<dbReference type="GO" id="GO:0016491">
    <property type="term" value="F:oxidoreductase activity"/>
    <property type="evidence" value="ECO:0007669"/>
    <property type="project" value="InterPro"/>
</dbReference>
<dbReference type="PANTHER" id="PTHR30157:SF0">
    <property type="entry name" value="NADPH-DEPENDENT FERRIC-CHELATE REDUCTASE"/>
    <property type="match status" value="1"/>
</dbReference>